<keyword evidence="3" id="KW-1185">Reference proteome</keyword>
<dbReference type="InterPro" id="IPR036691">
    <property type="entry name" value="Endo/exonu/phosph_ase_sf"/>
</dbReference>
<evidence type="ECO:0000259" key="1">
    <source>
        <dbReference type="Pfam" id="PF03372"/>
    </source>
</evidence>
<dbReference type="OrthoDB" id="1303672at2759"/>
<organism evidence="2 3">
    <name type="scientific">Hibiscus trionum</name>
    <name type="common">Flower of an hour</name>
    <dbReference type="NCBI Taxonomy" id="183268"/>
    <lineage>
        <taxon>Eukaryota</taxon>
        <taxon>Viridiplantae</taxon>
        <taxon>Streptophyta</taxon>
        <taxon>Embryophyta</taxon>
        <taxon>Tracheophyta</taxon>
        <taxon>Spermatophyta</taxon>
        <taxon>Magnoliopsida</taxon>
        <taxon>eudicotyledons</taxon>
        <taxon>Gunneridae</taxon>
        <taxon>Pentapetalae</taxon>
        <taxon>rosids</taxon>
        <taxon>malvids</taxon>
        <taxon>Malvales</taxon>
        <taxon>Malvaceae</taxon>
        <taxon>Malvoideae</taxon>
        <taxon>Hibiscus</taxon>
    </lineage>
</organism>
<feature type="domain" description="Endonuclease/exonuclease/phosphatase" evidence="1">
    <location>
        <begin position="6"/>
        <end position="159"/>
    </location>
</feature>
<dbReference type="Gene3D" id="3.60.10.10">
    <property type="entry name" value="Endonuclease/exonuclease/phosphatase"/>
    <property type="match status" value="1"/>
</dbReference>
<dbReference type="SUPFAM" id="SSF56219">
    <property type="entry name" value="DNase I-like"/>
    <property type="match status" value="1"/>
</dbReference>
<evidence type="ECO:0000313" key="2">
    <source>
        <dbReference type="EMBL" id="GMI66156.1"/>
    </source>
</evidence>
<dbReference type="GO" id="GO:0003824">
    <property type="term" value="F:catalytic activity"/>
    <property type="evidence" value="ECO:0007669"/>
    <property type="project" value="InterPro"/>
</dbReference>
<gene>
    <name evidence="2" type="ORF">HRI_000284900</name>
</gene>
<dbReference type="AlphaFoldDB" id="A0A9W7LJ69"/>
<sequence>MNCFLLTWNVRGLSRPEKVRAVTSVLKSCGPKVVFLQESKLAHLRPQVVRRLKSAGFSDLVVSPSVGSSGGLILLWDDNWLKVRKTIINTRWVCLIGKIENLNSTCGFINLYAPNNLVNMKLLFDELSAVLVSLDMPVILGGDFNCVRSEDERLGMESNIASMNAFSGFI</sequence>
<dbReference type="PANTHER" id="PTHR35218">
    <property type="entry name" value="RNASE H DOMAIN-CONTAINING PROTEIN"/>
    <property type="match status" value="1"/>
</dbReference>
<reference evidence="2" key="1">
    <citation type="submission" date="2023-05" db="EMBL/GenBank/DDBJ databases">
        <title>Genome and transcriptome analyses reveal genes involved in the formation of fine ridges on petal epidermal cells in Hibiscus trionum.</title>
        <authorList>
            <person name="Koshimizu S."/>
            <person name="Masuda S."/>
            <person name="Ishii T."/>
            <person name="Shirasu K."/>
            <person name="Hoshino A."/>
            <person name="Arita M."/>
        </authorList>
    </citation>
    <scope>NUCLEOTIDE SEQUENCE</scope>
    <source>
        <strain evidence="2">Hamamatsu line</strain>
    </source>
</reference>
<protein>
    <recommendedName>
        <fullName evidence="1">Endonuclease/exonuclease/phosphatase domain-containing protein</fullName>
    </recommendedName>
</protein>
<comment type="caution">
    <text evidence="2">The sequence shown here is derived from an EMBL/GenBank/DDBJ whole genome shotgun (WGS) entry which is preliminary data.</text>
</comment>
<dbReference type="Pfam" id="PF03372">
    <property type="entry name" value="Exo_endo_phos"/>
    <property type="match status" value="1"/>
</dbReference>
<proteinExistence type="predicted"/>
<accession>A0A9W7LJ69</accession>
<dbReference type="InterPro" id="IPR005135">
    <property type="entry name" value="Endo/exonuclease/phosphatase"/>
</dbReference>
<dbReference type="EMBL" id="BSYR01000004">
    <property type="protein sequence ID" value="GMI66156.1"/>
    <property type="molecule type" value="Genomic_DNA"/>
</dbReference>
<dbReference type="Proteomes" id="UP001165190">
    <property type="component" value="Unassembled WGS sequence"/>
</dbReference>
<name>A0A9W7LJ69_HIBTR</name>
<dbReference type="PANTHER" id="PTHR35218:SF7">
    <property type="entry name" value="ENDONUCLEASE_EXONUCLEASE_PHOSPHATASE"/>
    <property type="match status" value="1"/>
</dbReference>
<evidence type="ECO:0000313" key="3">
    <source>
        <dbReference type="Proteomes" id="UP001165190"/>
    </source>
</evidence>